<organism evidence="3">
    <name type="scientific">Lepeophtheirus salmonis</name>
    <name type="common">Salmon louse</name>
    <name type="synonym">Caligus salmonis</name>
    <dbReference type="NCBI Taxonomy" id="72036"/>
    <lineage>
        <taxon>Eukaryota</taxon>
        <taxon>Metazoa</taxon>
        <taxon>Ecdysozoa</taxon>
        <taxon>Arthropoda</taxon>
        <taxon>Crustacea</taxon>
        <taxon>Multicrustacea</taxon>
        <taxon>Hexanauplia</taxon>
        <taxon>Copepoda</taxon>
        <taxon>Siphonostomatoida</taxon>
        <taxon>Caligidae</taxon>
        <taxon>Lepeophtheirus</taxon>
    </lineage>
</organism>
<reference evidence="3" key="1">
    <citation type="submission" date="2009-06" db="EMBL/GenBank/DDBJ databases">
        <title>Lepeophtheirus salmonis ESTs and full-length cDNAs.</title>
        <authorList>
            <person name="Yasuike M."/>
            <person name="von Schalburg K."/>
            <person name="Cooper G."/>
            <person name="Leong J."/>
            <person name="Jones S.R.M."/>
            <person name="Koop B.F."/>
        </authorList>
    </citation>
    <scope>NUCLEOTIDE SEQUENCE</scope>
    <source>
        <strain evidence="3">Pacific form</strain>
        <tissue evidence="3">Whole</tissue>
    </source>
</reference>
<dbReference type="InterPro" id="IPR016135">
    <property type="entry name" value="UBQ-conjugating_enzyme/RWD"/>
</dbReference>
<dbReference type="SMART" id="SM00591">
    <property type="entry name" value="RWD"/>
    <property type="match status" value="1"/>
</dbReference>
<dbReference type="SUPFAM" id="SSF54495">
    <property type="entry name" value="UBC-like"/>
    <property type="match status" value="1"/>
</dbReference>
<dbReference type="Gene3D" id="6.20.400.10">
    <property type="match status" value="1"/>
</dbReference>
<evidence type="ECO:0000259" key="2">
    <source>
        <dbReference type="PROSITE" id="PS50908"/>
    </source>
</evidence>
<dbReference type="EMBL" id="BT078010">
    <property type="protein sequence ID" value="ACO12434.1"/>
    <property type="molecule type" value="mRNA"/>
</dbReference>
<dbReference type="AlphaFoldDB" id="C1BTT1"/>
<sequence>MTDYEEEQSGEMEAPESIYCGELEVISASKPRIFTLPVKTVDYDEDLGVGRYVLLKFTHTPKYPDELPLLEVEESENLTDELLEEMINFVKSQMEENLGMVMVFTAISEAIEWLGSKHEELELQKEEQKRINKEKIDEEERKKLEGTKVTIESFLKWKAEFDEERLALKSNSKIRDGNKLTGKELFLTNSSLQDSDIKFLEDAGEDVKINEDLFDDLDLEDYDGEDDPDWNEDNLSD</sequence>
<dbReference type="Pfam" id="PF16543">
    <property type="entry name" value="DFRP_C"/>
    <property type="match status" value="1"/>
</dbReference>
<dbReference type="InterPro" id="IPR006575">
    <property type="entry name" value="RWD_dom"/>
</dbReference>
<feature type="domain" description="RWD" evidence="2">
    <location>
        <begin position="10"/>
        <end position="117"/>
    </location>
</feature>
<protein>
    <submittedName>
        <fullName evidence="3">RWD domain-containing protein 1</fullName>
    </submittedName>
</protein>
<dbReference type="PROSITE" id="PS50908">
    <property type="entry name" value="RWD"/>
    <property type="match status" value="1"/>
</dbReference>
<accession>C1BTT1</accession>
<name>C1BTT1_LEPSM</name>
<dbReference type="InterPro" id="IPR032378">
    <property type="entry name" value="ZC3H15/TMA46_C"/>
</dbReference>
<gene>
    <name evidence="3" type="primary">RWDD1</name>
</gene>
<dbReference type="Pfam" id="PF05773">
    <property type="entry name" value="RWD"/>
    <property type="match status" value="1"/>
</dbReference>
<feature type="region of interest" description="Disordered" evidence="1">
    <location>
        <begin position="218"/>
        <end position="237"/>
    </location>
</feature>
<dbReference type="PANTHER" id="PTHR12292">
    <property type="entry name" value="RWD DOMAIN-CONTAINING PROTEIN"/>
    <property type="match status" value="1"/>
</dbReference>
<dbReference type="InterPro" id="IPR040213">
    <property type="entry name" value="GIR2-like"/>
</dbReference>
<evidence type="ECO:0000256" key="1">
    <source>
        <dbReference type="SAM" id="MobiDB-lite"/>
    </source>
</evidence>
<evidence type="ECO:0000313" key="3">
    <source>
        <dbReference type="EMBL" id="ACO12434.1"/>
    </source>
</evidence>
<dbReference type="Gene3D" id="3.10.110.10">
    <property type="entry name" value="Ubiquitin Conjugating Enzyme"/>
    <property type="match status" value="1"/>
</dbReference>
<proteinExistence type="evidence at transcript level"/>
<dbReference type="OrthoDB" id="277175at2759"/>